<dbReference type="Proteomes" id="UP001519287">
    <property type="component" value="Unassembled WGS sequence"/>
</dbReference>
<dbReference type="EMBL" id="JAGGLB010000002">
    <property type="protein sequence ID" value="MBP1989468.1"/>
    <property type="molecule type" value="Genomic_DNA"/>
</dbReference>
<keyword evidence="4" id="KW-1185">Reference proteome</keyword>
<sequence>MEMEQIGHVSLELPPGEGNPRNSEGAFIDLTDGRLLFIYSRFIGDSPEDNGYAVIAKRYSDDGGIHWTDDEIITTPEDHEAINIMSVSLLRLGNGDIGLFYLIRKGWHDTRLYVRRSADEGESWGELVCCIPGLGYFNVNNDRVIRLKSGRLVVPASYFRMKGESMVDWSSWDERAMLLFYLSDDDGRSWRESKSFHTLPSSRSRSGLDEPGVIELADGTLWAWMRTDMGSQYETFSSDGGETWSIPVPSVFTSPNSPLTMKRIPQTGDLLAIWNPIPNYQLRTYERHTAGRTPLVGAISQDEGQTWERYFAAETEDHSGYCYTAIHFTEDAVLLAYCAGNREDRSCLRRLRISKIPFADIYKE</sequence>
<dbReference type="InterPro" id="IPR011040">
    <property type="entry name" value="Sialidase"/>
</dbReference>
<protein>
    <recommendedName>
        <fullName evidence="2">Sialidase domain-containing protein</fullName>
    </recommendedName>
</protein>
<comment type="caution">
    <text evidence="3">The sequence shown here is derived from an EMBL/GenBank/DDBJ whole genome shotgun (WGS) entry which is preliminary data.</text>
</comment>
<evidence type="ECO:0000313" key="4">
    <source>
        <dbReference type="Proteomes" id="UP001519287"/>
    </source>
</evidence>
<accession>A0ABS4IPI0</accession>
<dbReference type="PANTHER" id="PTHR43752">
    <property type="entry name" value="BNR/ASP-BOX REPEAT FAMILY PROTEIN"/>
    <property type="match status" value="1"/>
</dbReference>
<feature type="region of interest" description="Disordered" evidence="1">
    <location>
        <begin position="1"/>
        <end position="24"/>
    </location>
</feature>
<evidence type="ECO:0000313" key="3">
    <source>
        <dbReference type="EMBL" id="MBP1989468.1"/>
    </source>
</evidence>
<dbReference type="PANTHER" id="PTHR43752:SF2">
    <property type="entry name" value="BNR_ASP-BOX REPEAT FAMILY PROTEIN"/>
    <property type="match status" value="1"/>
</dbReference>
<gene>
    <name evidence="3" type="ORF">J2Z66_001063</name>
</gene>
<reference evidence="3 4" key="1">
    <citation type="submission" date="2021-03" db="EMBL/GenBank/DDBJ databases">
        <title>Genomic Encyclopedia of Type Strains, Phase IV (KMG-IV): sequencing the most valuable type-strain genomes for metagenomic binning, comparative biology and taxonomic classification.</title>
        <authorList>
            <person name="Goeker M."/>
        </authorList>
    </citation>
    <scope>NUCLEOTIDE SEQUENCE [LARGE SCALE GENOMIC DNA]</scope>
    <source>
        <strain evidence="3 4">DSM 26048</strain>
    </source>
</reference>
<dbReference type="RefSeq" id="WP_209970274.1">
    <property type="nucleotide sequence ID" value="NZ_JAGGLB010000002.1"/>
</dbReference>
<evidence type="ECO:0000259" key="2">
    <source>
        <dbReference type="Pfam" id="PF13088"/>
    </source>
</evidence>
<organism evidence="3 4">
    <name type="scientific">Paenibacillus eucommiae</name>
    <dbReference type="NCBI Taxonomy" id="1355755"/>
    <lineage>
        <taxon>Bacteria</taxon>
        <taxon>Bacillati</taxon>
        <taxon>Bacillota</taxon>
        <taxon>Bacilli</taxon>
        <taxon>Bacillales</taxon>
        <taxon>Paenibacillaceae</taxon>
        <taxon>Paenibacillus</taxon>
    </lineage>
</organism>
<evidence type="ECO:0000256" key="1">
    <source>
        <dbReference type="SAM" id="MobiDB-lite"/>
    </source>
</evidence>
<dbReference type="CDD" id="cd15482">
    <property type="entry name" value="Sialidase_non-viral"/>
    <property type="match status" value="1"/>
</dbReference>
<name>A0ABS4IPI0_9BACL</name>
<feature type="domain" description="Sialidase" evidence="2">
    <location>
        <begin position="46"/>
        <end position="331"/>
    </location>
</feature>
<proteinExistence type="predicted"/>
<dbReference type="InterPro" id="IPR036278">
    <property type="entry name" value="Sialidase_sf"/>
</dbReference>
<dbReference type="SUPFAM" id="SSF50939">
    <property type="entry name" value="Sialidases"/>
    <property type="match status" value="1"/>
</dbReference>
<dbReference type="Gene3D" id="2.120.10.10">
    <property type="match status" value="1"/>
</dbReference>
<dbReference type="Pfam" id="PF13088">
    <property type="entry name" value="BNR_2"/>
    <property type="match status" value="1"/>
</dbReference>